<proteinExistence type="predicted"/>
<dbReference type="InterPro" id="IPR046496">
    <property type="entry name" value="DUF6589"/>
</dbReference>
<protein>
    <recommendedName>
        <fullName evidence="1">DUF6589 domain-containing protein</fullName>
    </recommendedName>
</protein>
<name>A0AAD7D5H1_MYCRO</name>
<comment type="caution">
    <text evidence="2">The sequence shown here is derived from an EMBL/GenBank/DDBJ whole genome shotgun (WGS) entry which is preliminary data.</text>
</comment>
<sequence length="85" mass="9555">MPERLPSSSPVDTIHGNTQRLIHDLLHVSEVTHAISDGDFGHVQDLPGNLAMIFRAVGSKNYCTEILYFMHNLKFVWKGDGFECV</sequence>
<gene>
    <name evidence="2" type="ORF">B0H17DRAFT_943641</name>
</gene>
<dbReference type="AlphaFoldDB" id="A0AAD7D5H1"/>
<feature type="domain" description="DUF6589" evidence="1">
    <location>
        <begin position="7"/>
        <end position="78"/>
    </location>
</feature>
<accession>A0AAD7D5H1</accession>
<dbReference type="Proteomes" id="UP001221757">
    <property type="component" value="Unassembled WGS sequence"/>
</dbReference>
<organism evidence="2 3">
    <name type="scientific">Mycena rosella</name>
    <name type="common">Pink bonnet</name>
    <name type="synonym">Agaricus rosellus</name>
    <dbReference type="NCBI Taxonomy" id="1033263"/>
    <lineage>
        <taxon>Eukaryota</taxon>
        <taxon>Fungi</taxon>
        <taxon>Dikarya</taxon>
        <taxon>Basidiomycota</taxon>
        <taxon>Agaricomycotina</taxon>
        <taxon>Agaricomycetes</taxon>
        <taxon>Agaricomycetidae</taxon>
        <taxon>Agaricales</taxon>
        <taxon>Marasmiineae</taxon>
        <taxon>Mycenaceae</taxon>
        <taxon>Mycena</taxon>
    </lineage>
</organism>
<reference evidence="2" key="1">
    <citation type="submission" date="2023-03" db="EMBL/GenBank/DDBJ databases">
        <title>Massive genome expansion in bonnet fungi (Mycena s.s.) driven by repeated elements and novel gene families across ecological guilds.</title>
        <authorList>
            <consortium name="Lawrence Berkeley National Laboratory"/>
            <person name="Harder C.B."/>
            <person name="Miyauchi S."/>
            <person name="Viragh M."/>
            <person name="Kuo A."/>
            <person name="Thoen E."/>
            <person name="Andreopoulos B."/>
            <person name="Lu D."/>
            <person name="Skrede I."/>
            <person name="Drula E."/>
            <person name="Henrissat B."/>
            <person name="Morin E."/>
            <person name="Kohler A."/>
            <person name="Barry K."/>
            <person name="LaButti K."/>
            <person name="Morin E."/>
            <person name="Salamov A."/>
            <person name="Lipzen A."/>
            <person name="Mereny Z."/>
            <person name="Hegedus B."/>
            <person name="Baldrian P."/>
            <person name="Stursova M."/>
            <person name="Weitz H."/>
            <person name="Taylor A."/>
            <person name="Grigoriev I.V."/>
            <person name="Nagy L.G."/>
            <person name="Martin F."/>
            <person name="Kauserud H."/>
        </authorList>
    </citation>
    <scope>NUCLEOTIDE SEQUENCE</scope>
    <source>
        <strain evidence="2">CBHHK067</strain>
    </source>
</reference>
<evidence type="ECO:0000313" key="2">
    <source>
        <dbReference type="EMBL" id="KAJ7679963.1"/>
    </source>
</evidence>
<evidence type="ECO:0000259" key="1">
    <source>
        <dbReference type="Pfam" id="PF20231"/>
    </source>
</evidence>
<keyword evidence="3" id="KW-1185">Reference proteome</keyword>
<dbReference type="EMBL" id="JARKIE010000125">
    <property type="protein sequence ID" value="KAJ7679963.1"/>
    <property type="molecule type" value="Genomic_DNA"/>
</dbReference>
<evidence type="ECO:0000313" key="3">
    <source>
        <dbReference type="Proteomes" id="UP001221757"/>
    </source>
</evidence>
<dbReference type="Pfam" id="PF20231">
    <property type="entry name" value="DUF6589"/>
    <property type="match status" value="1"/>
</dbReference>